<proteinExistence type="predicted"/>
<keyword evidence="1" id="KW-1133">Transmembrane helix</keyword>
<evidence type="ECO:0000313" key="2">
    <source>
        <dbReference type="EMBL" id="AEX62147.1"/>
    </source>
</evidence>
<sequence length="101" mass="11326">MKRASSTINKSHVLKTSQFMTSKKLYITDSCKSQSITTKNHYAQTINNKMTKRSINSTKEEPFDVDKEFKKELKKIGNEIIDVIIGGTCTGVIIATIIVTL</sequence>
<reference evidence="2" key="1">
    <citation type="submission" date="2011-10" db="EMBL/GenBank/DDBJ databases">
        <title>Provirophages and transpovirons: unique mobilome of giant viruses.</title>
        <authorList>
            <person name="Desnues C."/>
            <person name="LaScola B."/>
            <person name="Yutin N."/>
            <person name="Fournous G."/>
            <person name="Koonin E."/>
            <person name="Raoult D."/>
        </authorList>
    </citation>
    <scope>NUCLEOTIDE SEQUENCE</scope>
    <source>
        <strain evidence="2">Mv13-c7</strain>
    </source>
</reference>
<accession>H2ECM4</accession>
<protein>
    <submittedName>
        <fullName evidence="2">Uncharacterized protein</fullName>
    </submittedName>
</protein>
<evidence type="ECO:0000256" key="1">
    <source>
        <dbReference type="SAM" id="Phobius"/>
    </source>
</evidence>
<dbReference type="EMBL" id="JN885993">
    <property type="protein sequence ID" value="AEX62147.1"/>
    <property type="molecule type" value="Genomic_DNA"/>
</dbReference>
<feature type="transmembrane region" description="Helical" evidence="1">
    <location>
        <begin position="80"/>
        <end position="99"/>
    </location>
</feature>
<name>H2ECM4_9VIRU</name>
<gene>
    <name evidence="2" type="ORF">c7_R1285</name>
</gene>
<keyword evidence="1" id="KW-0812">Transmembrane</keyword>
<keyword evidence="1" id="KW-0472">Membrane</keyword>
<organism evidence="2">
    <name type="scientific">Megavirus courdo7</name>
    <dbReference type="NCBI Taxonomy" id="1128135"/>
    <lineage>
        <taxon>Viruses</taxon>
        <taxon>Varidnaviria</taxon>
        <taxon>Bamfordvirae</taxon>
        <taxon>Nucleocytoviricota</taxon>
        <taxon>Megaviricetes</taxon>
        <taxon>Imitervirales</taxon>
        <taxon>Mimiviridae</taxon>
        <taxon>Megamimivirinae</taxon>
        <taxon>Megavirus</taxon>
    </lineage>
</organism>